<keyword evidence="1" id="KW-0067">ATP-binding</keyword>
<dbReference type="Pfam" id="PF08443">
    <property type="entry name" value="RimK"/>
    <property type="match status" value="1"/>
</dbReference>
<dbReference type="EMBL" id="BRXR01000001">
    <property type="protein sequence ID" value="GLC31369.1"/>
    <property type="molecule type" value="Genomic_DNA"/>
</dbReference>
<gene>
    <name evidence="3" type="ORF">bsdE14_27790</name>
</gene>
<comment type="caution">
    <text evidence="3">The sequence shown here is derived from an EMBL/GenBank/DDBJ whole genome shotgun (WGS) entry which is preliminary data.</text>
</comment>
<dbReference type="PANTHER" id="PTHR21621:SF0">
    <property type="entry name" value="BETA-CITRYLGLUTAMATE SYNTHASE B-RELATED"/>
    <property type="match status" value="1"/>
</dbReference>
<keyword evidence="4" id="KW-1185">Reference proteome</keyword>
<dbReference type="InterPro" id="IPR011761">
    <property type="entry name" value="ATP-grasp"/>
</dbReference>
<evidence type="ECO:0000256" key="1">
    <source>
        <dbReference type="PROSITE-ProRule" id="PRU00409"/>
    </source>
</evidence>
<dbReference type="InterPro" id="IPR013815">
    <property type="entry name" value="ATP_grasp_subdomain_1"/>
</dbReference>
<sequence>MNPIRRKELINKLYRLPYVNAVKDFIKKAIGKQSSAFDSIELEYDIGINEDLSIEAADKVLMEWPIYIKKPYVGLVRECEIPGAYWPIYERFLKNNDIKYDYYDVHSSDFIEKARKFDVILWRTLSNPAEQEEAASKIKILENNLGKLCVPNQHELWIYEDKINEYYLCKVNSLPTIKTFISNSKEETYEYIKKCEYPFVSKITIGSGSEGVFLIKNYKQAKKLCTKIFDNGKSSCWPYLKQKDYVYFQKFIPDAKYDLRVMIVGNNYFGYYRYVPKDDFRASGGKVQRYGNIPEEAMKLAKEVKDSFKKCRLIAVDFLMDKISNKYLVLETSIFPGIDFPCETIVNGKIGRYVYKNGTFTFIEGKVWQQELQLKEVMVEWIEKERVLMRKDPH</sequence>
<organism evidence="3 4">
    <name type="scientific">Clostridium omnivorum</name>
    <dbReference type="NCBI Taxonomy" id="1604902"/>
    <lineage>
        <taxon>Bacteria</taxon>
        <taxon>Bacillati</taxon>
        <taxon>Bacillota</taxon>
        <taxon>Clostridia</taxon>
        <taxon>Eubacteriales</taxon>
        <taxon>Clostridiaceae</taxon>
        <taxon>Clostridium</taxon>
    </lineage>
</organism>
<dbReference type="InterPro" id="IPR013651">
    <property type="entry name" value="ATP-grasp_RimK-type"/>
</dbReference>
<reference evidence="3 4" key="1">
    <citation type="journal article" date="2024" name="Int. J. Syst. Evol. Microbiol.">
        <title>Clostridium omnivorum sp. nov., isolated from anoxic soil under the treatment of reductive soil disinfestation.</title>
        <authorList>
            <person name="Ueki A."/>
            <person name="Tonouchi A."/>
            <person name="Kaku N."/>
            <person name="Honma S."/>
            <person name="Ueki K."/>
        </authorList>
    </citation>
    <scope>NUCLEOTIDE SEQUENCE [LARGE SCALE GENOMIC DNA]</scope>
    <source>
        <strain evidence="3 4">E14</strain>
    </source>
</reference>
<proteinExistence type="predicted"/>
<dbReference type="SUPFAM" id="SSF56059">
    <property type="entry name" value="Glutathione synthetase ATP-binding domain-like"/>
    <property type="match status" value="1"/>
</dbReference>
<dbReference type="Gene3D" id="3.30.470.20">
    <property type="entry name" value="ATP-grasp fold, B domain"/>
    <property type="match status" value="1"/>
</dbReference>
<evidence type="ECO:0000259" key="2">
    <source>
        <dbReference type="PROSITE" id="PS50975"/>
    </source>
</evidence>
<name>A0ABQ5N846_9CLOT</name>
<dbReference type="RefSeq" id="WP_264850654.1">
    <property type="nucleotide sequence ID" value="NZ_BRXR01000001.1"/>
</dbReference>
<protein>
    <recommendedName>
        <fullName evidence="2">ATP-grasp domain-containing protein</fullName>
    </recommendedName>
</protein>
<dbReference type="PROSITE" id="PS50975">
    <property type="entry name" value="ATP_GRASP"/>
    <property type="match status" value="1"/>
</dbReference>
<evidence type="ECO:0000313" key="4">
    <source>
        <dbReference type="Proteomes" id="UP001208567"/>
    </source>
</evidence>
<dbReference type="PANTHER" id="PTHR21621">
    <property type="entry name" value="RIBOSOMAL PROTEIN S6 MODIFICATION PROTEIN"/>
    <property type="match status" value="1"/>
</dbReference>
<feature type="domain" description="ATP-grasp" evidence="2">
    <location>
        <begin position="166"/>
        <end position="359"/>
    </location>
</feature>
<evidence type="ECO:0000313" key="3">
    <source>
        <dbReference type="EMBL" id="GLC31369.1"/>
    </source>
</evidence>
<keyword evidence="1" id="KW-0547">Nucleotide-binding</keyword>
<accession>A0ABQ5N846</accession>
<dbReference type="Gene3D" id="3.30.1490.20">
    <property type="entry name" value="ATP-grasp fold, A domain"/>
    <property type="match status" value="1"/>
</dbReference>
<dbReference type="Proteomes" id="UP001208567">
    <property type="component" value="Unassembled WGS sequence"/>
</dbReference>